<organismHost>
    <name type="scientific">Homo sapiens</name>
    <name type="common">Human</name>
    <dbReference type="NCBI Taxonomy" id="9606"/>
</organismHost>
<organism evidence="2">
    <name type="scientific">Human cytomegalovirus</name>
    <name type="common">HHV-5</name>
    <name type="synonym">Human herpesvirus 5</name>
    <dbReference type="NCBI Taxonomy" id="10359"/>
    <lineage>
        <taxon>Viruses</taxon>
        <taxon>Duplodnaviria</taxon>
        <taxon>Heunggongvirae</taxon>
        <taxon>Peploviricota</taxon>
        <taxon>Herviviricetes</taxon>
        <taxon>Herpesvirales</taxon>
        <taxon>Orthoherpesviridae</taxon>
        <taxon>Betaherpesvirinae</taxon>
        <taxon>Cytomegalovirus</taxon>
        <taxon>Cytomegalovirus humanbeta5</taxon>
    </lineage>
</organism>
<evidence type="ECO:0000256" key="1">
    <source>
        <dbReference type="SAM" id="MobiDB-lite"/>
    </source>
</evidence>
<sequence>MFHALAGRGRLLLLVPVPSFQPLIRARGTKSGGDLRTSSGTAAKRAAAATVVRVVQQVDGLFVGETKAARVLATRGVNYRDQYRYEAENGGACHDVEEDSQHFHDFVIARVVNGRFAGGGHVGFGCRFATRGALDGISAAGASRDVCAAGHICSVAEVDVKQQPERDQDQECCAKETPRGRHS</sequence>
<feature type="region of interest" description="Disordered" evidence="1">
    <location>
        <begin position="162"/>
        <end position="183"/>
    </location>
</feature>
<proteinExistence type="predicted"/>
<accession>Q69207</accession>
<evidence type="ECO:0000313" key="2">
    <source>
        <dbReference type="EMBL" id="AAA75381.1"/>
    </source>
</evidence>
<protein>
    <submittedName>
        <fullName evidence="2">R1 protein</fullName>
    </submittedName>
</protein>
<gene>
    <name evidence="2" type="primary">R1</name>
</gene>
<name>Q69207_HCMV</name>
<reference evidence="2" key="1">
    <citation type="journal article" date="1993" name="Virus Res.">
        <title>Mapping and DNA sequence analysis of the cytomegalovirus transforming domain III (mtrIII).</title>
        <authorList>
            <person name="Wang J."/>
            <person name="Razzaque A."/>
        </authorList>
    </citation>
    <scope>NUCLEOTIDE SEQUENCE</scope>
    <source>
        <strain evidence="2">Towne</strain>
    </source>
</reference>
<dbReference type="EMBL" id="L19942">
    <property type="protein sequence ID" value="AAA75381.1"/>
    <property type="molecule type" value="Genomic_DNA"/>
</dbReference>